<keyword evidence="4 5" id="KW-0472">Membrane</keyword>
<dbReference type="AlphaFoldDB" id="A0A9X2YJF9"/>
<proteinExistence type="predicted"/>
<accession>A0A9X2YJF9</accession>
<sequence length="111" mass="11568">MALIIVSAILAAILAASAGMKLTHRPAVVESYRRAGVPERWLNGLAVLLLIAACALIAGLWWQPAGLAAGGFLTAYFVVATAFHLRARDTGRIGVPLVLAALSLAVVSEHL</sequence>
<evidence type="ECO:0000256" key="1">
    <source>
        <dbReference type="ARBA" id="ARBA00004141"/>
    </source>
</evidence>
<comment type="subcellular location">
    <subcellularLocation>
        <location evidence="1">Membrane</location>
        <topology evidence="1">Multi-pass membrane protein</topology>
    </subcellularLocation>
</comment>
<evidence type="ECO:0000256" key="5">
    <source>
        <dbReference type="SAM" id="Phobius"/>
    </source>
</evidence>
<dbReference type="RefSeq" id="WP_264010757.1">
    <property type="nucleotide sequence ID" value="NZ_JACKSJ010000016.1"/>
</dbReference>
<evidence type="ECO:0000313" key="7">
    <source>
        <dbReference type="Proteomes" id="UP001140293"/>
    </source>
</evidence>
<gene>
    <name evidence="6" type="ORF">H7I41_01380</name>
</gene>
<dbReference type="EMBL" id="JACKSJ010000016">
    <property type="protein sequence ID" value="MCV7168565.1"/>
    <property type="molecule type" value="Genomic_DNA"/>
</dbReference>
<reference evidence="6" key="2">
    <citation type="journal article" date="2022" name="BMC Genomics">
        <title>Comparative genome analysis of mycobacteria focusing on tRNA and non-coding RNA.</title>
        <authorList>
            <person name="Behra P.R.K."/>
            <person name="Pettersson B.M.F."/>
            <person name="Ramesh M."/>
            <person name="Das S."/>
            <person name="Dasgupta S."/>
            <person name="Kirsebom L.A."/>
        </authorList>
    </citation>
    <scope>NUCLEOTIDE SEQUENCE</scope>
    <source>
        <strain evidence="6">DSM 44615</strain>
    </source>
</reference>
<comment type="caution">
    <text evidence="6">The sequence shown here is derived from an EMBL/GenBank/DDBJ whole genome shotgun (WGS) entry which is preliminary data.</text>
</comment>
<dbReference type="Pfam" id="PF13564">
    <property type="entry name" value="DoxX_2"/>
    <property type="match status" value="1"/>
</dbReference>
<evidence type="ECO:0000256" key="3">
    <source>
        <dbReference type="ARBA" id="ARBA00022989"/>
    </source>
</evidence>
<feature type="transmembrane region" description="Helical" evidence="5">
    <location>
        <begin position="67"/>
        <end position="85"/>
    </location>
</feature>
<protein>
    <submittedName>
        <fullName evidence="6">DoxX family protein</fullName>
    </submittedName>
</protein>
<keyword evidence="3 5" id="KW-1133">Transmembrane helix</keyword>
<keyword evidence="2 5" id="KW-0812">Transmembrane</keyword>
<feature type="transmembrane region" description="Helical" evidence="5">
    <location>
        <begin position="41"/>
        <end position="62"/>
    </location>
</feature>
<dbReference type="InterPro" id="IPR032808">
    <property type="entry name" value="DoxX"/>
</dbReference>
<keyword evidence="7" id="KW-1185">Reference proteome</keyword>
<evidence type="ECO:0000256" key="4">
    <source>
        <dbReference type="ARBA" id="ARBA00023136"/>
    </source>
</evidence>
<evidence type="ECO:0000256" key="2">
    <source>
        <dbReference type="ARBA" id="ARBA00022692"/>
    </source>
</evidence>
<evidence type="ECO:0000313" key="6">
    <source>
        <dbReference type="EMBL" id="MCV7168565.1"/>
    </source>
</evidence>
<reference evidence="6" key="1">
    <citation type="submission" date="2020-07" db="EMBL/GenBank/DDBJ databases">
        <authorList>
            <person name="Pettersson B.M.F."/>
            <person name="Behra P.R.K."/>
            <person name="Ramesh M."/>
            <person name="Das S."/>
            <person name="Dasgupta S."/>
            <person name="Kirsebom L.A."/>
        </authorList>
    </citation>
    <scope>NUCLEOTIDE SEQUENCE</scope>
    <source>
        <strain evidence="6">DSM 44615</strain>
    </source>
</reference>
<dbReference type="Proteomes" id="UP001140293">
    <property type="component" value="Unassembled WGS sequence"/>
</dbReference>
<organism evidence="6 7">
    <name type="scientific">[Mycobacterium] manitobense</name>
    <dbReference type="NCBI Taxonomy" id="190147"/>
    <lineage>
        <taxon>Bacteria</taxon>
        <taxon>Bacillati</taxon>
        <taxon>Actinomycetota</taxon>
        <taxon>Actinomycetes</taxon>
        <taxon>Mycobacteriales</taxon>
        <taxon>Mycobacteriaceae</taxon>
        <taxon>Mycolicibacterium</taxon>
    </lineage>
</organism>
<dbReference type="GO" id="GO:0016020">
    <property type="term" value="C:membrane"/>
    <property type="evidence" value="ECO:0007669"/>
    <property type="project" value="UniProtKB-SubCell"/>
</dbReference>
<name>A0A9X2YJF9_9MYCO</name>